<comment type="caution">
    <text evidence="7">The sequence shown here is derived from an EMBL/GenBank/DDBJ whole genome shotgun (WGS) entry which is preliminary data.</text>
</comment>
<dbReference type="InterPro" id="IPR035958">
    <property type="entry name" value="SecB-like_sf"/>
</dbReference>
<dbReference type="Pfam" id="PF02556">
    <property type="entry name" value="SecB"/>
    <property type="match status" value="1"/>
</dbReference>
<evidence type="ECO:0000256" key="2">
    <source>
        <dbReference type="ARBA" id="ARBA00022448"/>
    </source>
</evidence>
<comment type="similarity">
    <text evidence="1 6">Belongs to the SecB family.</text>
</comment>
<gene>
    <name evidence="6" type="primary">secB</name>
    <name evidence="7" type="ORF">CCS01_14885</name>
</gene>
<dbReference type="InterPro" id="IPR003708">
    <property type="entry name" value="SecB"/>
</dbReference>
<keyword evidence="3 6" id="KW-0653">Protein transport</keyword>
<keyword evidence="2 6" id="KW-0813">Transport</keyword>
<keyword evidence="6" id="KW-0963">Cytoplasm</keyword>
<dbReference type="GO" id="GO:0015031">
    <property type="term" value="P:protein transport"/>
    <property type="evidence" value="ECO:0007669"/>
    <property type="project" value="UniProtKB-UniRule"/>
</dbReference>
<dbReference type="GO" id="GO:0005737">
    <property type="term" value="C:cytoplasm"/>
    <property type="evidence" value="ECO:0007669"/>
    <property type="project" value="UniProtKB-SubCell"/>
</dbReference>
<name>A0A2S6NEV8_RHOGL</name>
<evidence type="ECO:0000256" key="4">
    <source>
        <dbReference type="ARBA" id="ARBA00023010"/>
    </source>
</evidence>
<dbReference type="HAMAP" id="MF_00821">
    <property type="entry name" value="SecB"/>
    <property type="match status" value="1"/>
</dbReference>
<comment type="subcellular location">
    <subcellularLocation>
        <location evidence="6">Cytoplasm</location>
    </subcellularLocation>
</comment>
<dbReference type="NCBIfam" id="TIGR00809">
    <property type="entry name" value="secB"/>
    <property type="match status" value="1"/>
</dbReference>
<dbReference type="RefSeq" id="WP_104519629.1">
    <property type="nucleotide sequence ID" value="NZ_NHRY01000153.1"/>
</dbReference>
<dbReference type="Gene3D" id="3.10.420.10">
    <property type="entry name" value="SecB-like"/>
    <property type="match status" value="1"/>
</dbReference>
<comment type="function">
    <text evidence="6">One of the proteins required for the normal export of preproteins out of the cell cytoplasm. It is a molecular chaperone that binds to a subset of precursor proteins, maintaining them in a translocation-competent state. It also specifically binds to its receptor SecA.</text>
</comment>
<keyword evidence="5 6" id="KW-0143">Chaperone</keyword>
<evidence type="ECO:0000313" key="7">
    <source>
        <dbReference type="EMBL" id="PPQ33137.1"/>
    </source>
</evidence>
<evidence type="ECO:0000256" key="3">
    <source>
        <dbReference type="ARBA" id="ARBA00022927"/>
    </source>
</evidence>
<evidence type="ECO:0000256" key="1">
    <source>
        <dbReference type="ARBA" id="ARBA00009990"/>
    </source>
</evidence>
<reference evidence="7 8" key="1">
    <citation type="journal article" date="2018" name="Arch. Microbiol.">
        <title>New insights into the metabolic potential of the phototrophic purple bacterium Rhodopila globiformis DSM 161(T) from its draft genome sequence and evidence for a vanadium-dependent nitrogenase.</title>
        <authorList>
            <person name="Imhoff J.F."/>
            <person name="Rahn T."/>
            <person name="Kunzel S."/>
            <person name="Neulinger S.C."/>
        </authorList>
    </citation>
    <scope>NUCLEOTIDE SEQUENCE [LARGE SCALE GENOMIC DNA]</scope>
    <source>
        <strain evidence="7 8">DSM 161</strain>
    </source>
</reference>
<sequence>MSETSPTPPPAGQAQPPLVVNIQYVKDLSFEVPGAPQIYTQLRSQPQVAINLDVQARRLRDDQGVFEVALVIKAEAHEQAQQTNGQGGGEASGSGSVVFVAELTYAGVFTLTGLPDNAIEPVLLVECPRILFPFARNILSDVTRDGGFPPVLLQPIDFVALWQARRAAAPEGTSAVV</sequence>
<dbReference type="GO" id="GO:0006457">
    <property type="term" value="P:protein folding"/>
    <property type="evidence" value="ECO:0007669"/>
    <property type="project" value="UniProtKB-UniRule"/>
</dbReference>
<organism evidence="7 8">
    <name type="scientific">Rhodopila globiformis</name>
    <name type="common">Rhodopseudomonas globiformis</name>
    <dbReference type="NCBI Taxonomy" id="1071"/>
    <lineage>
        <taxon>Bacteria</taxon>
        <taxon>Pseudomonadati</taxon>
        <taxon>Pseudomonadota</taxon>
        <taxon>Alphaproteobacteria</taxon>
        <taxon>Acetobacterales</taxon>
        <taxon>Acetobacteraceae</taxon>
        <taxon>Rhodopila</taxon>
    </lineage>
</organism>
<evidence type="ECO:0000256" key="5">
    <source>
        <dbReference type="ARBA" id="ARBA00023186"/>
    </source>
</evidence>
<keyword evidence="4 6" id="KW-0811">Translocation</keyword>
<proteinExistence type="inferred from homology"/>
<dbReference type="PANTHER" id="PTHR36918:SF1">
    <property type="entry name" value="PROTEIN-EXPORT PROTEIN SECB"/>
    <property type="match status" value="1"/>
</dbReference>
<dbReference type="OrthoDB" id="9795145at2"/>
<dbReference type="NCBIfam" id="NF004392">
    <property type="entry name" value="PRK05751.1-3"/>
    <property type="match status" value="1"/>
</dbReference>
<evidence type="ECO:0000256" key="6">
    <source>
        <dbReference type="HAMAP-Rule" id="MF_00821"/>
    </source>
</evidence>
<protein>
    <recommendedName>
        <fullName evidence="6">Protein-export protein SecB</fullName>
    </recommendedName>
</protein>
<comment type="subunit">
    <text evidence="6">Homotetramer, a dimer of dimers. One homotetramer interacts with 1 SecA dimer.</text>
</comment>
<dbReference type="Proteomes" id="UP000239724">
    <property type="component" value="Unassembled WGS sequence"/>
</dbReference>
<accession>A0A2S6NEV8</accession>
<dbReference type="EMBL" id="NHRY01000153">
    <property type="protein sequence ID" value="PPQ33137.1"/>
    <property type="molecule type" value="Genomic_DNA"/>
</dbReference>
<dbReference type="SUPFAM" id="SSF54611">
    <property type="entry name" value="SecB-like"/>
    <property type="match status" value="1"/>
</dbReference>
<keyword evidence="8" id="KW-1185">Reference proteome</keyword>
<dbReference type="GO" id="GO:0051262">
    <property type="term" value="P:protein tetramerization"/>
    <property type="evidence" value="ECO:0007669"/>
    <property type="project" value="InterPro"/>
</dbReference>
<evidence type="ECO:0000313" key="8">
    <source>
        <dbReference type="Proteomes" id="UP000239724"/>
    </source>
</evidence>
<dbReference type="PANTHER" id="PTHR36918">
    <property type="match status" value="1"/>
</dbReference>
<dbReference type="GO" id="GO:0051082">
    <property type="term" value="F:unfolded protein binding"/>
    <property type="evidence" value="ECO:0007669"/>
    <property type="project" value="InterPro"/>
</dbReference>
<dbReference type="AlphaFoldDB" id="A0A2S6NEV8"/>